<sequence length="72" mass="8014">MRRDRSFISVGVCMKKGRGKTTLLKSSNTSVAKASNIPPVQFNVGEQLTSTDEIVHLIVTEGEEEIFVDFDR</sequence>
<accession>A0A8S2PZH8</accession>
<protein>
    <submittedName>
        <fullName evidence="2">Uncharacterized protein</fullName>
    </submittedName>
</protein>
<comment type="caution">
    <text evidence="2">The sequence shown here is derived from an EMBL/GenBank/DDBJ whole genome shotgun (WGS) entry which is preliminary data.</text>
</comment>
<dbReference type="EMBL" id="CAJNOK010017595">
    <property type="protein sequence ID" value="CAF1266937.1"/>
    <property type="molecule type" value="Genomic_DNA"/>
</dbReference>
<reference evidence="2" key="1">
    <citation type="submission" date="2021-02" db="EMBL/GenBank/DDBJ databases">
        <authorList>
            <person name="Nowell W R."/>
        </authorList>
    </citation>
    <scope>NUCLEOTIDE SEQUENCE</scope>
</reference>
<dbReference type="Proteomes" id="UP000682733">
    <property type="component" value="Unassembled WGS sequence"/>
</dbReference>
<organism evidence="2 3">
    <name type="scientific">Didymodactylos carnosus</name>
    <dbReference type="NCBI Taxonomy" id="1234261"/>
    <lineage>
        <taxon>Eukaryota</taxon>
        <taxon>Metazoa</taxon>
        <taxon>Spiralia</taxon>
        <taxon>Gnathifera</taxon>
        <taxon>Rotifera</taxon>
        <taxon>Eurotatoria</taxon>
        <taxon>Bdelloidea</taxon>
        <taxon>Philodinida</taxon>
        <taxon>Philodinidae</taxon>
        <taxon>Didymodactylos</taxon>
    </lineage>
</organism>
<dbReference type="AlphaFoldDB" id="A0A8S2PZH8"/>
<gene>
    <name evidence="1" type="ORF">OVA965_LOCUS27000</name>
    <name evidence="2" type="ORF">TMI583_LOCUS27743</name>
</gene>
<evidence type="ECO:0000313" key="3">
    <source>
        <dbReference type="Proteomes" id="UP000682733"/>
    </source>
</evidence>
<evidence type="ECO:0000313" key="1">
    <source>
        <dbReference type="EMBL" id="CAF1266937.1"/>
    </source>
</evidence>
<dbReference type="Proteomes" id="UP000677228">
    <property type="component" value="Unassembled WGS sequence"/>
</dbReference>
<proteinExistence type="predicted"/>
<name>A0A8S2PZH8_9BILA</name>
<dbReference type="EMBL" id="CAJOBA010039154">
    <property type="protein sequence ID" value="CAF4072937.1"/>
    <property type="molecule type" value="Genomic_DNA"/>
</dbReference>
<evidence type="ECO:0000313" key="2">
    <source>
        <dbReference type="EMBL" id="CAF4072937.1"/>
    </source>
</evidence>